<comment type="caution">
    <text evidence="1">The sequence shown here is derived from an EMBL/GenBank/DDBJ whole genome shotgun (WGS) entry which is preliminary data.</text>
</comment>
<name>A0ABR0MVR7_GOSAR</name>
<organism evidence="1 2">
    <name type="scientific">Gossypium arboreum</name>
    <name type="common">Tree cotton</name>
    <name type="synonym">Gossypium nanking</name>
    <dbReference type="NCBI Taxonomy" id="29729"/>
    <lineage>
        <taxon>Eukaryota</taxon>
        <taxon>Viridiplantae</taxon>
        <taxon>Streptophyta</taxon>
        <taxon>Embryophyta</taxon>
        <taxon>Tracheophyta</taxon>
        <taxon>Spermatophyta</taxon>
        <taxon>Magnoliopsida</taxon>
        <taxon>eudicotyledons</taxon>
        <taxon>Gunneridae</taxon>
        <taxon>Pentapetalae</taxon>
        <taxon>rosids</taxon>
        <taxon>malvids</taxon>
        <taxon>Malvales</taxon>
        <taxon>Malvaceae</taxon>
        <taxon>Malvoideae</taxon>
        <taxon>Gossypium</taxon>
    </lineage>
</organism>
<reference evidence="1 2" key="1">
    <citation type="submission" date="2023-03" db="EMBL/GenBank/DDBJ databases">
        <title>WGS of Gossypium arboreum.</title>
        <authorList>
            <person name="Yu D."/>
        </authorList>
    </citation>
    <scope>NUCLEOTIDE SEQUENCE [LARGE SCALE GENOMIC DNA]</scope>
    <source>
        <tissue evidence="1">Leaf</tissue>
    </source>
</reference>
<proteinExistence type="predicted"/>
<sequence>MKEEKEMRYGRLGIYRASVRFGVRGNAIKSKTLSDELAELGTKNGKADEKIPCSFEFWGERKGKEGAHRGSLILDGTPGGHVVEDFAANTRVDTCDRLVSDMAALENGPWARMCWTCCQRAVTFNLCWGRASVVALIWAKHVVPRSNLMVGPPILPSSTHNANPRSNYVGEAFG</sequence>
<dbReference type="EMBL" id="JARKNE010000012">
    <property type="protein sequence ID" value="KAK5777332.1"/>
    <property type="molecule type" value="Genomic_DNA"/>
</dbReference>
<keyword evidence="2" id="KW-1185">Reference proteome</keyword>
<accession>A0ABR0MVR7</accession>
<gene>
    <name evidence="1" type="ORF">PVK06_045299</name>
</gene>
<dbReference type="Proteomes" id="UP001358586">
    <property type="component" value="Chromosome 12"/>
</dbReference>
<protein>
    <submittedName>
        <fullName evidence="1">Uncharacterized protein</fullName>
    </submittedName>
</protein>
<evidence type="ECO:0000313" key="1">
    <source>
        <dbReference type="EMBL" id="KAK5777332.1"/>
    </source>
</evidence>
<evidence type="ECO:0000313" key="2">
    <source>
        <dbReference type="Proteomes" id="UP001358586"/>
    </source>
</evidence>